<accession>A0A843X1X3</accession>
<dbReference type="AlphaFoldDB" id="A0A843X1X3"/>
<evidence type="ECO:0000313" key="3">
    <source>
        <dbReference type="EMBL" id="MQM12091.1"/>
    </source>
</evidence>
<evidence type="ECO:0000256" key="2">
    <source>
        <dbReference type="SAM" id="Phobius"/>
    </source>
</evidence>
<evidence type="ECO:0000256" key="1">
    <source>
        <dbReference type="SAM" id="MobiDB-lite"/>
    </source>
</evidence>
<dbReference type="Pfam" id="PF03140">
    <property type="entry name" value="DUF247"/>
    <property type="match status" value="1"/>
</dbReference>
<protein>
    <submittedName>
        <fullName evidence="3">Uncharacterized protein</fullName>
    </submittedName>
</protein>
<organism evidence="3 4">
    <name type="scientific">Colocasia esculenta</name>
    <name type="common">Wild taro</name>
    <name type="synonym">Arum esculentum</name>
    <dbReference type="NCBI Taxonomy" id="4460"/>
    <lineage>
        <taxon>Eukaryota</taxon>
        <taxon>Viridiplantae</taxon>
        <taxon>Streptophyta</taxon>
        <taxon>Embryophyta</taxon>
        <taxon>Tracheophyta</taxon>
        <taxon>Spermatophyta</taxon>
        <taxon>Magnoliopsida</taxon>
        <taxon>Liliopsida</taxon>
        <taxon>Araceae</taxon>
        <taxon>Aroideae</taxon>
        <taxon>Colocasieae</taxon>
        <taxon>Colocasia</taxon>
    </lineage>
</organism>
<comment type="caution">
    <text evidence="3">The sequence shown here is derived from an EMBL/GenBank/DDBJ whole genome shotgun (WGS) entry which is preliminary data.</text>
</comment>
<feature type="region of interest" description="Disordered" evidence="1">
    <location>
        <begin position="1"/>
        <end position="29"/>
    </location>
</feature>
<keyword evidence="4" id="KW-1185">Reference proteome</keyword>
<keyword evidence="2" id="KW-1133">Transmembrane helix</keyword>
<sequence length="137" mass="15048">MRQFFYWGPPEGAAARSDRRPLKRGGPRSTSAFGTFLSLSLCGARGTHELGQGKVELGNVEEVAKMFNTLCNGTHLDYIGHQNATLFTSVTAYCDVPHHRWRASLKGSFISLCAAILLLFFAAVEAYYTAFPKKSSP</sequence>
<dbReference type="InterPro" id="IPR004158">
    <property type="entry name" value="DUF247_pln"/>
</dbReference>
<gene>
    <name evidence="3" type="ORF">Taro_045009</name>
</gene>
<proteinExistence type="predicted"/>
<dbReference type="EMBL" id="NMUH01005195">
    <property type="protein sequence ID" value="MQM12091.1"/>
    <property type="molecule type" value="Genomic_DNA"/>
</dbReference>
<keyword evidence="2" id="KW-0812">Transmembrane</keyword>
<keyword evidence="2" id="KW-0472">Membrane</keyword>
<reference evidence="3" key="1">
    <citation type="submission" date="2017-07" db="EMBL/GenBank/DDBJ databases">
        <title>Taro Niue Genome Assembly and Annotation.</title>
        <authorList>
            <person name="Atibalentja N."/>
            <person name="Keating K."/>
            <person name="Fields C.J."/>
        </authorList>
    </citation>
    <scope>NUCLEOTIDE SEQUENCE</scope>
    <source>
        <strain evidence="3">Niue_2</strain>
        <tissue evidence="3">Leaf</tissue>
    </source>
</reference>
<feature type="transmembrane region" description="Helical" evidence="2">
    <location>
        <begin position="109"/>
        <end position="130"/>
    </location>
</feature>
<name>A0A843X1X3_COLES</name>
<dbReference type="Proteomes" id="UP000652761">
    <property type="component" value="Unassembled WGS sequence"/>
</dbReference>
<evidence type="ECO:0000313" key="4">
    <source>
        <dbReference type="Proteomes" id="UP000652761"/>
    </source>
</evidence>